<reference evidence="3 5" key="2">
    <citation type="submission" date="2019-04" db="EMBL/GenBank/DDBJ databases">
        <title>Genomic characterization of Staphylococcus petrasii strains.</title>
        <authorList>
            <person name="Vrbovska V."/>
            <person name="Kovarovic V."/>
            <person name="Maslanova I."/>
            <person name="Indrakova A."/>
            <person name="Petras P."/>
            <person name="Sedo O."/>
            <person name="Svec P."/>
            <person name="Fisarova L."/>
            <person name="Sedlacek I."/>
            <person name="Doskar J."/>
            <person name="Pantucek R."/>
        </authorList>
    </citation>
    <scope>NUCLEOTIDE SEQUENCE [LARGE SCALE GENOMIC DNA]</scope>
    <source>
        <strain evidence="3 5">P5404</strain>
    </source>
</reference>
<proteinExistence type="predicted"/>
<evidence type="ECO:0000313" key="4">
    <source>
        <dbReference type="Proteomes" id="UP000254047"/>
    </source>
</evidence>
<dbReference type="InterPro" id="IPR052829">
    <property type="entry name" value="N-acetyltransferase_domain"/>
</dbReference>
<organism evidence="2 4">
    <name type="scientific">Staphylococcus petrasii</name>
    <dbReference type="NCBI Taxonomy" id="1276936"/>
    <lineage>
        <taxon>Bacteria</taxon>
        <taxon>Bacillati</taxon>
        <taxon>Bacillota</taxon>
        <taxon>Bacilli</taxon>
        <taxon>Bacillales</taxon>
        <taxon>Staphylococcaceae</taxon>
        <taxon>Staphylococcus</taxon>
    </lineage>
</organism>
<dbReference type="Proteomes" id="UP000254047">
    <property type="component" value="Unassembled WGS sequence"/>
</dbReference>
<dbReference type="InterPro" id="IPR000182">
    <property type="entry name" value="GNAT_dom"/>
</dbReference>
<evidence type="ECO:0000313" key="3">
    <source>
        <dbReference type="EMBL" id="TGE18539.1"/>
    </source>
</evidence>
<name>A0A380G0D2_9STAP</name>
<dbReference type="PANTHER" id="PTHR43259">
    <property type="entry name" value="SPT10P"/>
    <property type="match status" value="1"/>
</dbReference>
<dbReference type="PROSITE" id="PS51186">
    <property type="entry name" value="GNAT"/>
    <property type="match status" value="1"/>
</dbReference>
<dbReference type="RefSeq" id="WP_103296932.1">
    <property type="nucleotide sequence ID" value="NZ_PPQT01000001.1"/>
</dbReference>
<dbReference type="CDD" id="cd04301">
    <property type="entry name" value="NAT_SF"/>
    <property type="match status" value="1"/>
</dbReference>
<keyword evidence="5" id="KW-1185">Reference proteome</keyword>
<evidence type="ECO:0000313" key="5">
    <source>
        <dbReference type="Proteomes" id="UP000297598"/>
    </source>
</evidence>
<dbReference type="OrthoDB" id="5319888at2"/>
<reference evidence="2 4" key="1">
    <citation type="submission" date="2018-06" db="EMBL/GenBank/DDBJ databases">
        <authorList>
            <consortium name="Pathogen Informatics"/>
            <person name="Doyle S."/>
        </authorList>
    </citation>
    <scope>NUCLEOTIDE SEQUENCE [LARGE SCALE GENOMIC DNA]</scope>
    <source>
        <strain evidence="2 4">NCTC13830</strain>
    </source>
</reference>
<dbReference type="AlphaFoldDB" id="A0A380G0D2"/>
<dbReference type="Gene3D" id="3.40.630.30">
    <property type="match status" value="1"/>
</dbReference>
<dbReference type="EMBL" id="SRLS01000004">
    <property type="protein sequence ID" value="TGE18539.1"/>
    <property type="molecule type" value="Genomic_DNA"/>
</dbReference>
<accession>A0A380G0D2</accession>
<evidence type="ECO:0000313" key="2">
    <source>
        <dbReference type="EMBL" id="SUM44584.1"/>
    </source>
</evidence>
<protein>
    <submittedName>
        <fullName evidence="2 3">Acetyltransferase</fullName>
    </submittedName>
</protein>
<evidence type="ECO:0000259" key="1">
    <source>
        <dbReference type="PROSITE" id="PS51186"/>
    </source>
</evidence>
<sequence length="184" mass="21848">MIRKAHPSDNKQIAELCYMIWQDMELEMVKEITKERILNALEESVVNIRYRAFYDNVWVYEQDNKVAGCIIAYDGAEEMALEATWNELPLEEDMKAYGTPLPIKEAKDDEWYIETVATFPEYRGQGIATQLFEYLIDAYPDKKWSLNCDYDNPKARKLYERLGFKWVEDIDLYGHNYLHMIYQA</sequence>
<dbReference type="Pfam" id="PF00583">
    <property type="entry name" value="Acetyltransf_1"/>
    <property type="match status" value="1"/>
</dbReference>
<keyword evidence="2" id="KW-0808">Transferase</keyword>
<dbReference type="PANTHER" id="PTHR43259:SF1">
    <property type="entry name" value="N-ACETYLTRANSFERASE DOMAIN-CONTAINING PROTEIN"/>
    <property type="match status" value="1"/>
</dbReference>
<dbReference type="EMBL" id="UHDO01000001">
    <property type="protein sequence ID" value="SUM44584.1"/>
    <property type="molecule type" value="Genomic_DNA"/>
</dbReference>
<dbReference type="GO" id="GO:0016747">
    <property type="term" value="F:acyltransferase activity, transferring groups other than amino-acyl groups"/>
    <property type="evidence" value="ECO:0007669"/>
    <property type="project" value="InterPro"/>
</dbReference>
<dbReference type="InterPro" id="IPR016181">
    <property type="entry name" value="Acyl_CoA_acyltransferase"/>
</dbReference>
<feature type="domain" description="N-acetyltransferase" evidence="1">
    <location>
        <begin position="1"/>
        <end position="184"/>
    </location>
</feature>
<dbReference type="SUPFAM" id="SSF55729">
    <property type="entry name" value="Acyl-CoA N-acyltransferases (Nat)"/>
    <property type="match status" value="1"/>
</dbReference>
<gene>
    <name evidence="3" type="ORF">BJR09_03995</name>
    <name evidence="2" type="ORF">NCTC13830_01990</name>
</gene>
<dbReference type="Proteomes" id="UP000297598">
    <property type="component" value="Unassembled WGS sequence"/>
</dbReference>